<comment type="caution">
    <text evidence="1">The sequence shown here is derived from an EMBL/GenBank/DDBJ whole genome shotgun (WGS) entry which is preliminary data.</text>
</comment>
<reference evidence="1 2" key="1">
    <citation type="submission" date="2020-08" db="EMBL/GenBank/DDBJ databases">
        <title>Genomic Encyclopedia of Type Strains, Phase IV (KMG-IV): sequencing the most valuable type-strain genomes for metagenomic binning, comparative biology and taxonomic classification.</title>
        <authorList>
            <person name="Goeker M."/>
        </authorList>
    </citation>
    <scope>NUCLEOTIDE SEQUENCE [LARGE SCALE GENOMIC DNA]</scope>
    <source>
        <strain evidence="1 2">DSM 100044</strain>
    </source>
</reference>
<keyword evidence="2" id="KW-1185">Reference proteome</keyword>
<dbReference type="Pfam" id="PF11149">
    <property type="entry name" value="DUF2924"/>
    <property type="match status" value="1"/>
</dbReference>
<dbReference type="InterPro" id="IPR021322">
    <property type="entry name" value="DUF2924"/>
</dbReference>
<evidence type="ECO:0000313" key="2">
    <source>
        <dbReference type="Proteomes" id="UP000546200"/>
    </source>
</evidence>
<gene>
    <name evidence="1" type="ORF">FHS94_003776</name>
</gene>
<accession>A0A7W9BGP5</accession>
<dbReference type="RefSeq" id="WP_184060577.1">
    <property type="nucleotide sequence ID" value="NZ_JACIJK010000017.1"/>
</dbReference>
<proteinExistence type="predicted"/>
<dbReference type="Proteomes" id="UP000546200">
    <property type="component" value="Unassembled WGS sequence"/>
</dbReference>
<sequence>MGASVDQQLGCLAAMSSARLGDLWAKLTNSPRPRMSPALLRLALAWEIQARATAGLSRSTQQRLDQLAAAKTRTSPARPGMRLVRSWNGVAHVVTVGEDGIITWSGKSWNSLSEVARAITGTRWSGPAFFGLKRKTAAA</sequence>
<dbReference type="AlphaFoldDB" id="A0A7W9BGP5"/>
<name>A0A7W9BGP5_9SPHN</name>
<organism evidence="1 2">
    <name type="scientific">Sphingomonas aerophila</name>
    <dbReference type="NCBI Taxonomy" id="1344948"/>
    <lineage>
        <taxon>Bacteria</taxon>
        <taxon>Pseudomonadati</taxon>
        <taxon>Pseudomonadota</taxon>
        <taxon>Alphaproteobacteria</taxon>
        <taxon>Sphingomonadales</taxon>
        <taxon>Sphingomonadaceae</taxon>
        <taxon>Sphingomonas</taxon>
    </lineage>
</organism>
<dbReference type="EMBL" id="JACIJK010000017">
    <property type="protein sequence ID" value="MBB5716904.1"/>
    <property type="molecule type" value="Genomic_DNA"/>
</dbReference>
<evidence type="ECO:0000313" key="1">
    <source>
        <dbReference type="EMBL" id="MBB5716904.1"/>
    </source>
</evidence>
<protein>
    <recommendedName>
        <fullName evidence="3">DUF2924 domain-containing protein</fullName>
    </recommendedName>
</protein>
<evidence type="ECO:0008006" key="3">
    <source>
        <dbReference type="Google" id="ProtNLM"/>
    </source>
</evidence>